<feature type="transmembrane region" description="Helical" evidence="1">
    <location>
        <begin position="37"/>
        <end position="56"/>
    </location>
</feature>
<dbReference type="AlphaFoldDB" id="I4AL98"/>
<dbReference type="HOGENOM" id="CLU_1400682_0_0_10"/>
<keyword evidence="1" id="KW-1133">Transmembrane helix</keyword>
<evidence type="ECO:0000313" key="3">
    <source>
        <dbReference type="Proteomes" id="UP000006054"/>
    </source>
</evidence>
<dbReference type="EMBL" id="CP003345">
    <property type="protein sequence ID" value="AFM04733.1"/>
    <property type="molecule type" value="Genomic_DNA"/>
</dbReference>
<protein>
    <submittedName>
        <fullName evidence="2">Uncharacterized protein</fullName>
    </submittedName>
</protein>
<feature type="transmembrane region" description="Helical" evidence="1">
    <location>
        <begin position="7"/>
        <end position="25"/>
    </location>
</feature>
<reference evidence="3" key="1">
    <citation type="submission" date="2012-06" db="EMBL/GenBank/DDBJ databases">
        <title>The complete genome of Flexibacter litoralis DSM 6794.</title>
        <authorList>
            <person name="Lucas S."/>
            <person name="Copeland A."/>
            <person name="Lapidus A."/>
            <person name="Glavina del Rio T."/>
            <person name="Dalin E."/>
            <person name="Tice H."/>
            <person name="Bruce D."/>
            <person name="Goodwin L."/>
            <person name="Pitluck S."/>
            <person name="Peters L."/>
            <person name="Ovchinnikova G."/>
            <person name="Lu M."/>
            <person name="Kyrpides N."/>
            <person name="Mavromatis K."/>
            <person name="Ivanova N."/>
            <person name="Brettin T."/>
            <person name="Detter J.C."/>
            <person name="Han C."/>
            <person name="Larimer F."/>
            <person name="Land M."/>
            <person name="Hauser L."/>
            <person name="Markowitz V."/>
            <person name="Cheng J.-F."/>
            <person name="Hugenholtz P."/>
            <person name="Woyke T."/>
            <person name="Wu D."/>
            <person name="Spring S."/>
            <person name="Lang E."/>
            <person name="Kopitz M."/>
            <person name="Brambilla E."/>
            <person name="Klenk H.-P."/>
            <person name="Eisen J.A."/>
        </authorList>
    </citation>
    <scope>NUCLEOTIDE SEQUENCE [LARGE SCALE GENOMIC DNA]</scope>
    <source>
        <strain evidence="3">ATCC 23117 / DSM 6794 / NBRC 15988 / NCIMB 1366 / Sio-4</strain>
    </source>
</reference>
<accession>I4AL98</accession>
<dbReference type="Proteomes" id="UP000006054">
    <property type="component" value="Chromosome"/>
</dbReference>
<keyword evidence="1" id="KW-0472">Membrane</keyword>
<evidence type="ECO:0000256" key="1">
    <source>
        <dbReference type="SAM" id="Phobius"/>
    </source>
</evidence>
<name>I4AL98_BERLS</name>
<keyword evidence="3" id="KW-1185">Reference proteome</keyword>
<organism evidence="2 3">
    <name type="scientific">Bernardetia litoralis (strain ATCC 23117 / DSM 6794 / NBRC 15988 / NCIMB 1366 / Fx l1 / Sio-4)</name>
    <name type="common">Flexibacter litoralis</name>
    <dbReference type="NCBI Taxonomy" id="880071"/>
    <lineage>
        <taxon>Bacteria</taxon>
        <taxon>Pseudomonadati</taxon>
        <taxon>Bacteroidota</taxon>
        <taxon>Cytophagia</taxon>
        <taxon>Cytophagales</taxon>
        <taxon>Bernardetiaceae</taxon>
        <taxon>Bernardetia</taxon>
    </lineage>
</organism>
<evidence type="ECO:0000313" key="2">
    <source>
        <dbReference type="EMBL" id="AFM04733.1"/>
    </source>
</evidence>
<dbReference type="KEGG" id="fli:Fleli_2361"/>
<feature type="transmembrane region" description="Helical" evidence="1">
    <location>
        <begin position="76"/>
        <end position="96"/>
    </location>
</feature>
<keyword evidence="1" id="KW-0812">Transmembrane</keyword>
<sequence length="194" mass="22559">MKKTNYSLIYKAIIPIGILLFFILLSELRTEGDFGGLIGGFKILFFLFVGAGIFLFTLIKSIIRIRKGRNIKESKIILTVLVISTLIGVSSFWFPYDFFDKKPEFIALDEMGNKLTLNEGKFMLKTREIEWTTIRRGEYRIESDTIYLDINKERYLAKRAKKYLIEKENLIPVYSDGIETDSTVFLKIVQEIKN</sequence>
<dbReference type="OrthoDB" id="1430029at2"/>
<dbReference type="RefSeq" id="WP_014798173.1">
    <property type="nucleotide sequence ID" value="NC_018018.1"/>
</dbReference>
<gene>
    <name evidence="2" type="ordered locus">Fleli_2361</name>
</gene>
<proteinExistence type="predicted"/>